<evidence type="ECO:0000313" key="2">
    <source>
        <dbReference type="EMBL" id="VYS48799.1"/>
    </source>
</evidence>
<evidence type="ECO:0000313" key="4">
    <source>
        <dbReference type="Proteomes" id="UP000434276"/>
    </source>
</evidence>
<reference evidence="1 4" key="1">
    <citation type="submission" date="2019-12" db="EMBL/GenBank/DDBJ databases">
        <authorList>
            <person name="Jiao W.-B."/>
            <person name="Schneeberger K."/>
        </authorList>
    </citation>
    <scope>NUCLEOTIDE SEQUENCE [LARGE SCALE GENOMIC DNA]</scope>
    <source>
        <strain evidence="3">cv. An-1</strain>
        <strain evidence="4">cv. C24</strain>
    </source>
</reference>
<feature type="non-terminal residue" evidence="1">
    <location>
        <position position="1"/>
    </location>
</feature>
<sequence>CIFRKFMYPSQLTNITIDFRVTVLALSILATRVT</sequence>
<gene>
    <name evidence="2" type="ORF">AN1_LOCUS4279</name>
    <name evidence="1" type="ORF">C24_LOCUS4164</name>
</gene>
<evidence type="ECO:0000313" key="1">
    <source>
        <dbReference type="EMBL" id="CAA0287213.1"/>
    </source>
</evidence>
<protein>
    <submittedName>
        <fullName evidence="1">Uncharacterized protein</fullName>
    </submittedName>
</protein>
<dbReference type="Proteomes" id="UP000434276">
    <property type="component" value="Unassembled WGS sequence"/>
</dbReference>
<evidence type="ECO:0000313" key="3">
    <source>
        <dbReference type="Proteomes" id="UP000426265"/>
    </source>
</evidence>
<dbReference type="EMBL" id="CACSHJ010000087">
    <property type="protein sequence ID" value="CAA0287213.1"/>
    <property type="molecule type" value="Genomic_DNA"/>
</dbReference>
<dbReference type="Proteomes" id="UP000426265">
    <property type="component" value="Unassembled WGS sequence"/>
</dbReference>
<accession>A0A654EHL5</accession>
<proteinExistence type="predicted"/>
<organism evidence="1 4">
    <name type="scientific">Arabidopsis thaliana</name>
    <name type="common">Mouse-ear cress</name>
    <dbReference type="NCBI Taxonomy" id="3702"/>
    <lineage>
        <taxon>Eukaryota</taxon>
        <taxon>Viridiplantae</taxon>
        <taxon>Streptophyta</taxon>
        <taxon>Embryophyta</taxon>
        <taxon>Tracheophyta</taxon>
        <taxon>Spermatophyta</taxon>
        <taxon>Magnoliopsida</taxon>
        <taxon>eudicotyledons</taxon>
        <taxon>Gunneridae</taxon>
        <taxon>Pentapetalae</taxon>
        <taxon>rosids</taxon>
        <taxon>malvids</taxon>
        <taxon>Brassicales</taxon>
        <taxon>Brassicaceae</taxon>
        <taxon>Camelineae</taxon>
        <taxon>Arabidopsis</taxon>
    </lineage>
</organism>
<dbReference type="EMBL" id="CACRSJ010000104">
    <property type="protein sequence ID" value="VYS48799.1"/>
    <property type="molecule type" value="Genomic_DNA"/>
</dbReference>
<name>A0A5S9WKZ2_ARATH</name>
<dbReference type="OrthoDB" id="333239at2759"/>
<dbReference type="AlphaFoldDB" id="A0A5S9WKZ2"/>
<accession>A0A5S9WKZ2</accession>